<sequence length="152" mass="16152">MLVLNTHFSLLASLLTVLIFTSTSPLPTAHALTIRATRDSSEPSTTTLADRTVYTQNPSHQDRPSELGLPEGAEPSSAASRKGMSKAGGRWGGDGSKTKTWTGTWTGTKAWAKPTSTEYSAPGPKVDDDDDDDERDELSKVSGDAFAILGLN</sequence>
<feature type="compositionally biased region" description="Low complexity" evidence="1">
    <location>
        <begin position="98"/>
        <end position="113"/>
    </location>
</feature>
<dbReference type="Proteomes" id="UP000298030">
    <property type="component" value="Unassembled WGS sequence"/>
</dbReference>
<gene>
    <name evidence="3" type="ORF">FA13DRAFT_1731040</name>
</gene>
<dbReference type="OrthoDB" id="3362371at2759"/>
<feature type="signal peptide" evidence="2">
    <location>
        <begin position="1"/>
        <end position="31"/>
    </location>
</feature>
<reference evidence="3 4" key="1">
    <citation type="journal article" date="2019" name="Nat. Ecol. Evol.">
        <title>Megaphylogeny resolves global patterns of mushroom evolution.</title>
        <authorList>
            <person name="Varga T."/>
            <person name="Krizsan K."/>
            <person name="Foldi C."/>
            <person name="Dima B."/>
            <person name="Sanchez-Garcia M."/>
            <person name="Sanchez-Ramirez S."/>
            <person name="Szollosi G.J."/>
            <person name="Szarkandi J.G."/>
            <person name="Papp V."/>
            <person name="Albert L."/>
            <person name="Andreopoulos W."/>
            <person name="Angelini C."/>
            <person name="Antonin V."/>
            <person name="Barry K.W."/>
            <person name="Bougher N.L."/>
            <person name="Buchanan P."/>
            <person name="Buyck B."/>
            <person name="Bense V."/>
            <person name="Catcheside P."/>
            <person name="Chovatia M."/>
            <person name="Cooper J."/>
            <person name="Damon W."/>
            <person name="Desjardin D."/>
            <person name="Finy P."/>
            <person name="Geml J."/>
            <person name="Haridas S."/>
            <person name="Hughes K."/>
            <person name="Justo A."/>
            <person name="Karasinski D."/>
            <person name="Kautmanova I."/>
            <person name="Kiss B."/>
            <person name="Kocsube S."/>
            <person name="Kotiranta H."/>
            <person name="LaButti K.M."/>
            <person name="Lechner B.E."/>
            <person name="Liimatainen K."/>
            <person name="Lipzen A."/>
            <person name="Lukacs Z."/>
            <person name="Mihaltcheva S."/>
            <person name="Morgado L.N."/>
            <person name="Niskanen T."/>
            <person name="Noordeloos M.E."/>
            <person name="Ohm R.A."/>
            <person name="Ortiz-Santana B."/>
            <person name="Ovrebo C."/>
            <person name="Racz N."/>
            <person name="Riley R."/>
            <person name="Savchenko A."/>
            <person name="Shiryaev A."/>
            <person name="Soop K."/>
            <person name="Spirin V."/>
            <person name="Szebenyi C."/>
            <person name="Tomsovsky M."/>
            <person name="Tulloss R.E."/>
            <person name="Uehling J."/>
            <person name="Grigoriev I.V."/>
            <person name="Vagvolgyi C."/>
            <person name="Papp T."/>
            <person name="Martin F.M."/>
            <person name="Miettinen O."/>
            <person name="Hibbett D.S."/>
            <person name="Nagy L.G."/>
        </authorList>
    </citation>
    <scope>NUCLEOTIDE SEQUENCE [LARGE SCALE GENOMIC DNA]</scope>
    <source>
        <strain evidence="3 4">FP101781</strain>
    </source>
</reference>
<evidence type="ECO:0000256" key="2">
    <source>
        <dbReference type="SAM" id="SignalP"/>
    </source>
</evidence>
<organism evidence="3 4">
    <name type="scientific">Coprinellus micaceus</name>
    <name type="common">Glistening ink-cap mushroom</name>
    <name type="synonym">Coprinus micaceus</name>
    <dbReference type="NCBI Taxonomy" id="71717"/>
    <lineage>
        <taxon>Eukaryota</taxon>
        <taxon>Fungi</taxon>
        <taxon>Dikarya</taxon>
        <taxon>Basidiomycota</taxon>
        <taxon>Agaricomycotina</taxon>
        <taxon>Agaricomycetes</taxon>
        <taxon>Agaricomycetidae</taxon>
        <taxon>Agaricales</taxon>
        <taxon>Agaricineae</taxon>
        <taxon>Psathyrellaceae</taxon>
        <taxon>Coprinellus</taxon>
    </lineage>
</organism>
<feature type="region of interest" description="Disordered" evidence="1">
    <location>
        <begin position="36"/>
        <end position="143"/>
    </location>
</feature>
<comment type="caution">
    <text evidence="3">The sequence shown here is derived from an EMBL/GenBank/DDBJ whole genome shotgun (WGS) entry which is preliminary data.</text>
</comment>
<dbReference type="EMBL" id="QPFP01000013">
    <property type="protein sequence ID" value="TEB33263.1"/>
    <property type="molecule type" value="Genomic_DNA"/>
</dbReference>
<keyword evidence="2" id="KW-0732">Signal</keyword>
<accession>A0A4Y7TGF9</accession>
<proteinExistence type="predicted"/>
<feature type="compositionally biased region" description="Polar residues" evidence="1">
    <location>
        <begin position="42"/>
        <end position="59"/>
    </location>
</feature>
<keyword evidence="4" id="KW-1185">Reference proteome</keyword>
<feature type="chain" id="PRO_5021254943" evidence="2">
    <location>
        <begin position="32"/>
        <end position="152"/>
    </location>
</feature>
<evidence type="ECO:0000256" key="1">
    <source>
        <dbReference type="SAM" id="MobiDB-lite"/>
    </source>
</evidence>
<evidence type="ECO:0000313" key="4">
    <source>
        <dbReference type="Proteomes" id="UP000298030"/>
    </source>
</evidence>
<feature type="compositionally biased region" description="Acidic residues" evidence="1">
    <location>
        <begin position="127"/>
        <end position="136"/>
    </location>
</feature>
<dbReference type="AlphaFoldDB" id="A0A4Y7TGF9"/>
<evidence type="ECO:0000313" key="3">
    <source>
        <dbReference type="EMBL" id="TEB33263.1"/>
    </source>
</evidence>
<protein>
    <submittedName>
        <fullName evidence="3">Uncharacterized protein</fullName>
    </submittedName>
</protein>
<name>A0A4Y7TGF9_COPMI</name>